<reference evidence="3 4" key="1">
    <citation type="submission" date="2019-03" db="EMBL/GenBank/DDBJ databases">
        <title>Jiella endophytica sp. nov., a novel endophytic bacterium isolated from root of Ficus microcarpa Linn. f.</title>
        <authorList>
            <person name="Tuo L."/>
        </authorList>
    </citation>
    <scope>NUCLEOTIDE SEQUENCE [LARGE SCALE GENOMIC DNA]</scope>
    <source>
        <strain evidence="3 4">CBS5Q-3</strain>
    </source>
</reference>
<sequence length="96" mass="10435">MSLIGRITSKGQTTVPKSIRDSLGLHDGSLVEWEIVDGKAVLSSRQADITELAGILGNPLGRALTDEEMDAAIGGSLAEDDERIMRERREGDDDRR</sequence>
<dbReference type="RefSeq" id="WP_134762152.1">
    <property type="nucleotide sequence ID" value="NZ_SOZD01000003.1"/>
</dbReference>
<gene>
    <name evidence="3" type="ORF">E3C22_11450</name>
</gene>
<name>A0A4Y8RKK8_9HYPH</name>
<organism evidence="3 4">
    <name type="scientific">Jiella endophytica</name>
    <dbReference type="NCBI Taxonomy" id="2558362"/>
    <lineage>
        <taxon>Bacteria</taxon>
        <taxon>Pseudomonadati</taxon>
        <taxon>Pseudomonadota</taxon>
        <taxon>Alphaproteobacteria</taxon>
        <taxon>Hyphomicrobiales</taxon>
        <taxon>Aurantimonadaceae</taxon>
        <taxon>Jiella</taxon>
    </lineage>
</organism>
<dbReference type="InterPro" id="IPR007159">
    <property type="entry name" value="SpoVT-AbrB_dom"/>
</dbReference>
<dbReference type="InterPro" id="IPR037914">
    <property type="entry name" value="SpoVT-AbrB_sf"/>
</dbReference>
<dbReference type="Proteomes" id="UP000298179">
    <property type="component" value="Unassembled WGS sequence"/>
</dbReference>
<dbReference type="Pfam" id="PF04014">
    <property type="entry name" value="MazE_antitoxin"/>
    <property type="match status" value="1"/>
</dbReference>
<dbReference type="Gene3D" id="2.10.260.10">
    <property type="match status" value="1"/>
</dbReference>
<dbReference type="EMBL" id="SOZD01000003">
    <property type="protein sequence ID" value="TFF23051.1"/>
    <property type="molecule type" value="Genomic_DNA"/>
</dbReference>
<evidence type="ECO:0000313" key="4">
    <source>
        <dbReference type="Proteomes" id="UP000298179"/>
    </source>
</evidence>
<feature type="domain" description="SpoVT-AbrB" evidence="2">
    <location>
        <begin position="5"/>
        <end position="50"/>
    </location>
</feature>
<evidence type="ECO:0000313" key="3">
    <source>
        <dbReference type="EMBL" id="TFF23051.1"/>
    </source>
</evidence>
<protein>
    <submittedName>
        <fullName evidence="3">AbrB/MazE/SpoVT family DNA-binding domain-containing protein</fullName>
    </submittedName>
</protein>
<accession>A0A4Y8RKK8</accession>
<keyword evidence="4" id="KW-1185">Reference proteome</keyword>
<dbReference type="AlphaFoldDB" id="A0A4Y8RKK8"/>
<proteinExistence type="predicted"/>
<dbReference type="GO" id="GO:0003677">
    <property type="term" value="F:DNA binding"/>
    <property type="evidence" value="ECO:0007669"/>
    <property type="project" value="UniProtKB-KW"/>
</dbReference>
<dbReference type="OrthoDB" id="9809003at2"/>
<keyword evidence="3" id="KW-0238">DNA-binding</keyword>
<dbReference type="SMART" id="SM00966">
    <property type="entry name" value="SpoVT_AbrB"/>
    <property type="match status" value="1"/>
</dbReference>
<evidence type="ECO:0000256" key="1">
    <source>
        <dbReference type="SAM" id="MobiDB-lite"/>
    </source>
</evidence>
<dbReference type="SUPFAM" id="SSF89447">
    <property type="entry name" value="AbrB/MazE/MraZ-like"/>
    <property type="match status" value="1"/>
</dbReference>
<evidence type="ECO:0000259" key="2">
    <source>
        <dbReference type="SMART" id="SM00966"/>
    </source>
</evidence>
<dbReference type="NCBIfam" id="TIGR01439">
    <property type="entry name" value="lp_hng_hel_AbrB"/>
    <property type="match status" value="1"/>
</dbReference>
<feature type="compositionally biased region" description="Basic and acidic residues" evidence="1">
    <location>
        <begin position="83"/>
        <end position="96"/>
    </location>
</feature>
<feature type="region of interest" description="Disordered" evidence="1">
    <location>
        <begin position="73"/>
        <end position="96"/>
    </location>
</feature>
<comment type="caution">
    <text evidence="3">The sequence shown here is derived from an EMBL/GenBank/DDBJ whole genome shotgun (WGS) entry which is preliminary data.</text>
</comment>